<protein>
    <submittedName>
        <fullName evidence="1">Uncharacterized protein</fullName>
    </submittedName>
</protein>
<proteinExistence type="predicted"/>
<reference evidence="1" key="1">
    <citation type="journal article" date="2021" name="bioRxiv">
        <title>Whole Genome Assembly and Annotation of Northern Wild Rice, Zizania palustris L., Supports a Whole Genome Duplication in the Zizania Genus.</title>
        <authorList>
            <person name="Haas M."/>
            <person name="Kono T."/>
            <person name="Macchietto M."/>
            <person name="Millas R."/>
            <person name="McGilp L."/>
            <person name="Shao M."/>
            <person name="Duquette J."/>
            <person name="Hirsch C.N."/>
            <person name="Kimball J."/>
        </authorList>
    </citation>
    <scope>NUCLEOTIDE SEQUENCE</scope>
    <source>
        <tissue evidence="1">Fresh leaf tissue</tissue>
    </source>
</reference>
<keyword evidence="2" id="KW-1185">Reference proteome</keyword>
<evidence type="ECO:0000313" key="1">
    <source>
        <dbReference type="EMBL" id="KAG8048471.1"/>
    </source>
</evidence>
<organism evidence="1 2">
    <name type="scientific">Zizania palustris</name>
    <name type="common">Northern wild rice</name>
    <dbReference type="NCBI Taxonomy" id="103762"/>
    <lineage>
        <taxon>Eukaryota</taxon>
        <taxon>Viridiplantae</taxon>
        <taxon>Streptophyta</taxon>
        <taxon>Embryophyta</taxon>
        <taxon>Tracheophyta</taxon>
        <taxon>Spermatophyta</taxon>
        <taxon>Magnoliopsida</taxon>
        <taxon>Liliopsida</taxon>
        <taxon>Poales</taxon>
        <taxon>Poaceae</taxon>
        <taxon>BOP clade</taxon>
        <taxon>Oryzoideae</taxon>
        <taxon>Oryzeae</taxon>
        <taxon>Zizaniinae</taxon>
        <taxon>Zizania</taxon>
    </lineage>
</organism>
<dbReference type="Proteomes" id="UP000729402">
    <property type="component" value="Unassembled WGS sequence"/>
</dbReference>
<name>A0A8J5S1M6_ZIZPA</name>
<accession>A0A8J5S1M6</accession>
<evidence type="ECO:0000313" key="2">
    <source>
        <dbReference type="Proteomes" id="UP000729402"/>
    </source>
</evidence>
<comment type="caution">
    <text evidence="1">The sequence shown here is derived from an EMBL/GenBank/DDBJ whole genome shotgun (WGS) entry which is preliminary data.</text>
</comment>
<sequence length="105" mass="11039">NTPYIQNSCFALGEASLSCGRRGLHFGRGGSELQTAVGSASGDGGLRFGRRGGGARLWVVVGSERWGSKWRGLREAETAPTGTMRYSSSGGGGFKMRELRTAGLL</sequence>
<gene>
    <name evidence="1" type="ORF">GUJ93_ZPchr0009g1175</name>
</gene>
<dbReference type="AlphaFoldDB" id="A0A8J5S1M6"/>
<reference evidence="1" key="2">
    <citation type="submission" date="2021-02" db="EMBL/GenBank/DDBJ databases">
        <authorList>
            <person name="Kimball J.A."/>
            <person name="Haas M.W."/>
            <person name="Macchietto M."/>
            <person name="Kono T."/>
            <person name="Duquette J."/>
            <person name="Shao M."/>
        </authorList>
    </citation>
    <scope>NUCLEOTIDE SEQUENCE</scope>
    <source>
        <tissue evidence="1">Fresh leaf tissue</tissue>
    </source>
</reference>
<feature type="non-terminal residue" evidence="1">
    <location>
        <position position="1"/>
    </location>
</feature>
<dbReference type="EMBL" id="JAAALK010000289">
    <property type="protein sequence ID" value="KAG8048471.1"/>
    <property type="molecule type" value="Genomic_DNA"/>
</dbReference>